<keyword evidence="3" id="KW-1185">Reference proteome</keyword>
<evidence type="ECO:0000256" key="1">
    <source>
        <dbReference type="SAM" id="MobiDB-lite"/>
    </source>
</evidence>
<proteinExistence type="predicted"/>
<sequence>MRVVRARARGRAGSGGEVEEGFHRADHGTRGHRRTAVGGRSYSVGARSTEWRTCATMFSC</sequence>
<accession>W7IPF3</accession>
<protein>
    <submittedName>
        <fullName evidence="2">Uncharacterized protein</fullName>
    </submittedName>
</protein>
<reference evidence="2 3" key="1">
    <citation type="journal article" date="2014" name="Genome Announc.">
        <title>Draft Genome Sequence of the Antitrypanosomally Active Sponge-Associated Bacterium Actinokineospora sp. Strain EG49.</title>
        <authorList>
            <person name="Harjes J."/>
            <person name="Ryu T."/>
            <person name="Abdelmohsen U.R."/>
            <person name="Moitinho-Silva L."/>
            <person name="Horn H."/>
            <person name="Ravasi T."/>
            <person name="Hentschel U."/>
        </authorList>
    </citation>
    <scope>NUCLEOTIDE SEQUENCE [LARGE SCALE GENOMIC DNA]</scope>
    <source>
        <strain evidence="2 3">EG49</strain>
    </source>
</reference>
<dbReference type="STRING" id="909613.UO65_2398"/>
<evidence type="ECO:0000313" key="3">
    <source>
        <dbReference type="Proteomes" id="UP000019277"/>
    </source>
</evidence>
<feature type="compositionally biased region" description="Basic residues" evidence="1">
    <location>
        <begin position="1"/>
        <end position="10"/>
    </location>
</feature>
<dbReference type="EMBL" id="AYXG01000082">
    <property type="protein sequence ID" value="EWC62278.1"/>
    <property type="molecule type" value="Genomic_DNA"/>
</dbReference>
<dbReference type="Proteomes" id="UP000019277">
    <property type="component" value="Unassembled WGS sequence"/>
</dbReference>
<gene>
    <name evidence="2" type="ORF">UO65_2398</name>
</gene>
<comment type="caution">
    <text evidence="2">The sequence shown here is derived from an EMBL/GenBank/DDBJ whole genome shotgun (WGS) entry which is preliminary data.</text>
</comment>
<feature type="region of interest" description="Disordered" evidence="1">
    <location>
        <begin position="1"/>
        <end position="38"/>
    </location>
</feature>
<dbReference type="AlphaFoldDB" id="W7IPF3"/>
<feature type="compositionally biased region" description="Basic and acidic residues" evidence="1">
    <location>
        <begin position="20"/>
        <end position="29"/>
    </location>
</feature>
<evidence type="ECO:0000313" key="2">
    <source>
        <dbReference type="EMBL" id="EWC62278.1"/>
    </source>
</evidence>
<name>W7IPF3_9PSEU</name>
<organism evidence="2 3">
    <name type="scientific">Actinokineospora spheciospongiae</name>
    <dbReference type="NCBI Taxonomy" id="909613"/>
    <lineage>
        <taxon>Bacteria</taxon>
        <taxon>Bacillati</taxon>
        <taxon>Actinomycetota</taxon>
        <taxon>Actinomycetes</taxon>
        <taxon>Pseudonocardiales</taxon>
        <taxon>Pseudonocardiaceae</taxon>
        <taxon>Actinokineospora</taxon>
    </lineage>
</organism>